<comment type="catalytic activity">
    <reaction evidence="11">
        <text>K(+)(in) + H(+)(in) = K(+)(out) + H(+)(out)</text>
        <dbReference type="Rhea" id="RHEA:28490"/>
        <dbReference type="ChEBI" id="CHEBI:15378"/>
        <dbReference type="ChEBI" id="CHEBI:29103"/>
    </reaction>
</comment>
<dbReference type="GO" id="GO:0015293">
    <property type="term" value="F:symporter activity"/>
    <property type="evidence" value="ECO:0007669"/>
    <property type="project" value="UniProtKB-UniRule"/>
</dbReference>
<feature type="transmembrane region" description="Helical" evidence="11">
    <location>
        <begin position="63"/>
        <end position="83"/>
    </location>
</feature>
<feature type="domain" description="K+ potassium transporter C-terminal" evidence="13">
    <location>
        <begin position="495"/>
        <end position="651"/>
    </location>
</feature>
<evidence type="ECO:0000256" key="10">
    <source>
        <dbReference type="ARBA" id="ARBA00023136"/>
    </source>
</evidence>
<gene>
    <name evidence="11" type="primary">kup</name>
    <name evidence="14" type="ORF">LC0644_0155</name>
</gene>
<reference evidence="15" key="1">
    <citation type="submission" date="2014-05" db="EMBL/GenBank/DDBJ databases">
        <title>Whole genome sequencing of Lactobacillus casei NRIC0644.</title>
        <authorList>
            <person name="Atarashi H."/>
            <person name="Yoshida Y."/>
            <person name="Fujimura S."/>
            <person name="Tanaka N."/>
            <person name="Shiwa Y."/>
            <person name="Yoshikawa H."/>
            <person name="Okada S."/>
            <person name="Nakagawa J."/>
        </authorList>
    </citation>
    <scope>NUCLEOTIDE SEQUENCE [LARGE SCALE GENOMIC DNA]</scope>
    <source>
        <strain evidence="15">NRIC0644</strain>
    </source>
</reference>
<accession>A0A0C9PKR5</accession>
<evidence type="ECO:0000313" key="14">
    <source>
        <dbReference type="EMBL" id="GAN35566.1"/>
    </source>
</evidence>
<keyword evidence="2 11" id="KW-0813">Transport</keyword>
<feature type="transmembrane region" description="Helical" evidence="11">
    <location>
        <begin position="408"/>
        <end position="427"/>
    </location>
</feature>
<dbReference type="HAMAP" id="MF_01522">
    <property type="entry name" value="Kup"/>
    <property type="match status" value="1"/>
</dbReference>
<keyword evidence="6 11" id="KW-0769">Symport</keyword>
<keyword evidence="7 11" id="KW-0630">Potassium</keyword>
<dbReference type="Proteomes" id="UP000032552">
    <property type="component" value="Unassembled WGS sequence"/>
</dbReference>
<dbReference type="GO" id="GO:0015079">
    <property type="term" value="F:potassium ion transmembrane transporter activity"/>
    <property type="evidence" value="ECO:0007669"/>
    <property type="project" value="UniProtKB-UniRule"/>
</dbReference>
<evidence type="ECO:0000256" key="1">
    <source>
        <dbReference type="ARBA" id="ARBA00004141"/>
    </source>
</evidence>
<feature type="transmembrane region" description="Helical" evidence="11">
    <location>
        <begin position="104"/>
        <end position="132"/>
    </location>
</feature>
<dbReference type="GeneID" id="57090945"/>
<dbReference type="Pfam" id="PF02705">
    <property type="entry name" value="K_trans"/>
    <property type="match status" value="1"/>
</dbReference>
<evidence type="ECO:0000256" key="6">
    <source>
        <dbReference type="ARBA" id="ARBA00022847"/>
    </source>
</evidence>
<dbReference type="InterPro" id="IPR003855">
    <property type="entry name" value="K+_transporter"/>
</dbReference>
<evidence type="ECO:0000256" key="4">
    <source>
        <dbReference type="ARBA" id="ARBA00022538"/>
    </source>
</evidence>
<dbReference type="RefSeq" id="WP_003567271.1">
    <property type="nucleotide sequence ID" value="NZ_BAYM01000009.1"/>
</dbReference>
<keyword evidence="8 11" id="KW-1133">Transmembrane helix</keyword>
<keyword evidence="3 11" id="KW-1003">Cell membrane</keyword>
<evidence type="ECO:0000259" key="12">
    <source>
        <dbReference type="Pfam" id="PF02705"/>
    </source>
</evidence>
<dbReference type="InterPro" id="IPR053951">
    <property type="entry name" value="K_trans_N"/>
</dbReference>
<dbReference type="EMBL" id="BAYM01000009">
    <property type="protein sequence ID" value="GAN35566.1"/>
    <property type="molecule type" value="Genomic_DNA"/>
</dbReference>
<keyword evidence="9 11" id="KW-0406">Ion transport</keyword>
<evidence type="ECO:0000256" key="8">
    <source>
        <dbReference type="ARBA" id="ARBA00022989"/>
    </source>
</evidence>
<name>A0A0C9PKR5_LACPA</name>
<feature type="transmembrane region" description="Helical" evidence="11">
    <location>
        <begin position="433"/>
        <end position="454"/>
    </location>
</feature>
<feature type="transmembrane region" description="Helical" evidence="11">
    <location>
        <begin position="177"/>
        <end position="197"/>
    </location>
</feature>
<dbReference type="InterPro" id="IPR053952">
    <property type="entry name" value="K_trans_C"/>
</dbReference>
<keyword evidence="10 11" id="KW-0472">Membrane</keyword>
<dbReference type="GO" id="GO:0005886">
    <property type="term" value="C:plasma membrane"/>
    <property type="evidence" value="ECO:0007669"/>
    <property type="project" value="UniProtKB-SubCell"/>
</dbReference>
<feature type="transmembrane region" description="Helical" evidence="11">
    <location>
        <begin position="303"/>
        <end position="332"/>
    </location>
</feature>
<comment type="caution">
    <text evidence="11">Lacks conserved residue(s) required for the propagation of feature annotation.</text>
</comment>
<dbReference type="InterPro" id="IPR023051">
    <property type="entry name" value="Kup"/>
</dbReference>
<evidence type="ECO:0000256" key="11">
    <source>
        <dbReference type="HAMAP-Rule" id="MF_01522"/>
    </source>
</evidence>
<feature type="transmembrane region" description="Helical" evidence="11">
    <location>
        <begin position="352"/>
        <end position="374"/>
    </location>
</feature>
<comment type="caution">
    <text evidence="14">The sequence shown here is derived from an EMBL/GenBank/DDBJ whole genome shotgun (WGS) entry which is preliminary data.</text>
</comment>
<comment type="function">
    <text evidence="11">Transport of potassium into the cell. Likely operates as a K(+):H(+) symporter.</text>
</comment>
<proteinExistence type="inferred from homology"/>
<evidence type="ECO:0000256" key="2">
    <source>
        <dbReference type="ARBA" id="ARBA00022448"/>
    </source>
</evidence>
<sequence>MASGLTANKKLRHKITAAALLVTLGVVYGDIGTSPLYVMKSIVAGNGGMGHFDTDFLVGSVSLIFWTLLIITTVKYVLIALRADNNGEGGIFALYTLVRQRARWLVLPAMVGGAALLADGMLTPAVTVTTAIEGLKGVHINGNILIDNQQQVIWVTILIITFLFFIQRFGTDLIGKAFGPIMFVWFTFLGVAGFIALSKDWSMLRALNPYYALHLLVSPDNKMGLFILGSIFLATTGAEALYSDMGHVGRGNIYLSWPYVNICLVLNYFGQAVWLDQNSKVTAFNKITDFNPFFQMLPESIRLGAIILATLAAIIASQALISGSYTLVSEAIKLRFLPRLHIIYPTRLKGQLYIPVVNTILWLACLAIIGYFKTSAEMEGAYGLAITITMLMTTLLLYQYLRSRHAPAVIAIGTLIFFSAIETVFFISSAVKFLHGGYVTAMIAFIILAVMYVWQYGGRIRDDNTYRAEMASLFAYKNQLSELRNDPDYPTYTTNLVYMTQIANDHYIKKEILYSILDKRPKRARVYWFVTVNVTDEPYTAEYTTDTYGTDYMVNVQLYLGFRMEQQVNVFLRQIVNDMMREGELPTQPQKYTTIPDRQVGDWTFVLLHEELSPQTQIKGFQKAIIQARLRLQHIAVSPAQWFGLEYADTIDETVPLVLGKIPITKLNRLTRSQAEAQPEDEDD</sequence>
<evidence type="ECO:0000256" key="5">
    <source>
        <dbReference type="ARBA" id="ARBA00022692"/>
    </source>
</evidence>
<organism evidence="14 15">
    <name type="scientific">Lacticaseibacillus paracasei NRIC 0644</name>
    <dbReference type="NCBI Taxonomy" id="1435038"/>
    <lineage>
        <taxon>Bacteria</taxon>
        <taxon>Bacillati</taxon>
        <taxon>Bacillota</taxon>
        <taxon>Bacilli</taxon>
        <taxon>Lactobacillales</taxon>
        <taxon>Lactobacillaceae</taxon>
        <taxon>Lacticaseibacillus</taxon>
    </lineage>
</organism>
<evidence type="ECO:0000256" key="9">
    <source>
        <dbReference type="ARBA" id="ARBA00023065"/>
    </source>
</evidence>
<feature type="transmembrane region" description="Helical" evidence="11">
    <location>
        <begin position="380"/>
        <end position="401"/>
    </location>
</feature>
<dbReference type="PANTHER" id="PTHR30540">
    <property type="entry name" value="OSMOTIC STRESS POTASSIUM TRANSPORTER"/>
    <property type="match status" value="1"/>
</dbReference>
<keyword evidence="4 11" id="KW-0633">Potassium transport</keyword>
<evidence type="ECO:0000256" key="7">
    <source>
        <dbReference type="ARBA" id="ARBA00022958"/>
    </source>
</evidence>
<feature type="domain" description="K+ potassium transporter integral membrane" evidence="12">
    <location>
        <begin position="21"/>
        <end position="469"/>
    </location>
</feature>
<feature type="transmembrane region" description="Helical" evidence="11">
    <location>
        <begin position="254"/>
        <end position="274"/>
    </location>
</feature>
<evidence type="ECO:0000256" key="3">
    <source>
        <dbReference type="ARBA" id="ARBA00022475"/>
    </source>
</evidence>
<comment type="subcellular location">
    <subcellularLocation>
        <location evidence="11">Cell membrane</location>
        <topology evidence="11">Multi-pass membrane protein</topology>
    </subcellularLocation>
    <subcellularLocation>
        <location evidence="1">Membrane</location>
        <topology evidence="1">Multi-pass membrane protein</topology>
    </subcellularLocation>
</comment>
<dbReference type="AlphaFoldDB" id="A0A0C9PKR5"/>
<comment type="similarity">
    <text evidence="11">Belongs to the HAK/KUP transporter (TC 2.A.72) family.</text>
</comment>
<dbReference type="PANTHER" id="PTHR30540:SF83">
    <property type="entry name" value="K+ POTASSIUM TRANSPORTER"/>
    <property type="match status" value="1"/>
</dbReference>
<evidence type="ECO:0000259" key="13">
    <source>
        <dbReference type="Pfam" id="PF22776"/>
    </source>
</evidence>
<evidence type="ECO:0000313" key="15">
    <source>
        <dbReference type="Proteomes" id="UP000032552"/>
    </source>
</evidence>
<keyword evidence="5 11" id="KW-0812">Transmembrane</keyword>
<feature type="transmembrane region" description="Helical" evidence="11">
    <location>
        <begin position="152"/>
        <end position="170"/>
    </location>
</feature>
<protein>
    <recommendedName>
        <fullName evidence="11">Probable potassium transport system protein Kup</fullName>
    </recommendedName>
</protein>
<dbReference type="Pfam" id="PF22776">
    <property type="entry name" value="K_trans_C"/>
    <property type="match status" value="1"/>
</dbReference>